<accession>A0A9W6NB64</accession>
<dbReference type="EMBL" id="BSFM01000012">
    <property type="protein sequence ID" value="GLK84265.1"/>
    <property type="molecule type" value="Genomic_DNA"/>
</dbReference>
<feature type="compositionally biased region" description="Basic residues" evidence="1">
    <location>
        <begin position="71"/>
        <end position="81"/>
    </location>
</feature>
<feature type="region of interest" description="Disordered" evidence="1">
    <location>
        <begin position="56"/>
        <end position="81"/>
    </location>
</feature>
<evidence type="ECO:0000313" key="2">
    <source>
        <dbReference type="EMBL" id="GLK84265.1"/>
    </source>
</evidence>
<protein>
    <submittedName>
        <fullName evidence="2">Uncharacterized protein</fullName>
    </submittedName>
</protein>
<gene>
    <name evidence="2" type="ORF">GCM10017653_23350</name>
</gene>
<dbReference type="Proteomes" id="UP001143330">
    <property type="component" value="Unassembled WGS sequence"/>
</dbReference>
<comment type="caution">
    <text evidence="2">The sequence shown here is derived from an EMBL/GenBank/DDBJ whole genome shotgun (WGS) entry which is preliminary data.</text>
</comment>
<reference evidence="2" key="2">
    <citation type="submission" date="2023-01" db="EMBL/GenBank/DDBJ databases">
        <authorList>
            <person name="Sun Q."/>
            <person name="Evtushenko L."/>
        </authorList>
    </citation>
    <scope>NUCLEOTIDE SEQUENCE</scope>
    <source>
        <strain evidence="2">VKM B-2789</strain>
    </source>
</reference>
<dbReference type="AlphaFoldDB" id="A0A9W6NB64"/>
<organism evidence="2 3">
    <name type="scientific">Ancylobacter defluvii</name>
    <dbReference type="NCBI Taxonomy" id="1282440"/>
    <lineage>
        <taxon>Bacteria</taxon>
        <taxon>Pseudomonadati</taxon>
        <taxon>Pseudomonadota</taxon>
        <taxon>Alphaproteobacteria</taxon>
        <taxon>Hyphomicrobiales</taxon>
        <taxon>Xanthobacteraceae</taxon>
        <taxon>Ancylobacter</taxon>
    </lineage>
</organism>
<name>A0A9W6NB64_9HYPH</name>
<evidence type="ECO:0000313" key="3">
    <source>
        <dbReference type="Proteomes" id="UP001143330"/>
    </source>
</evidence>
<sequence>MARPPAEIEPVRTMASSRAILPGPMRPSGSRSIRMESEAMVSAVQRVERFAAMRVPPSTAPSGAAPDQHARQRGGVKCRIR</sequence>
<keyword evidence="3" id="KW-1185">Reference proteome</keyword>
<feature type="region of interest" description="Disordered" evidence="1">
    <location>
        <begin position="1"/>
        <end position="32"/>
    </location>
</feature>
<reference evidence="2" key="1">
    <citation type="journal article" date="2014" name="Int. J. Syst. Evol. Microbiol.">
        <title>Complete genome sequence of Corynebacterium casei LMG S-19264T (=DSM 44701T), isolated from a smear-ripened cheese.</title>
        <authorList>
            <consortium name="US DOE Joint Genome Institute (JGI-PGF)"/>
            <person name="Walter F."/>
            <person name="Albersmeier A."/>
            <person name="Kalinowski J."/>
            <person name="Ruckert C."/>
        </authorList>
    </citation>
    <scope>NUCLEOTIDE SEQUENCE</scope>
    <source>
        <strain evidence="2">VKM B-2789</strain>
    </source>
</reference>
<proteinExistence type="predicted"/>
<evidence type="ECO:0000256" key="1">
    <source>
        <dbReference type="SAM" id="MobiDB-lite"/>
    </source>
</evidence>